<keyword evidence="3" id="KW-1185">Reference proteome</keyword>
<dbReference type="PANTHER" id="PTHR10696:SF21">
    <property type="entry name" value="TAUD_TFDA-LIKE DOMAIN-CONTAINING PROTEIN"/>
    <property type="match status" value="1"/>
</dbReference>
<keyword evidence="1" id="KW-0560">Oxidoreductase</keyword>
<dbReference type="GO" id="GO:0016491">
    <property type="term" value="F:oxidoreductase activity"/>
    <property type="evidence" value="ECO:0007669"/>
    <property type="project" value="UniProtKB-KW"/>
</dbReference>
<reference evidence="4" key="1">
    <citation type="submission" date="2025-08" db="UniProtKB">
        <authorList>
            <consortium name="RefSeq"/>
        </authorList>
    </citation>
    <scope>IDENTIFICATION</scope>
</reference>
<gene>
    <name evidence="4" type="primary">LOC120255374</name>
</gene>
<dbReference type="GeneID" id="120255374"/>
<protein>
    <submittedName>
        <fullName evidence="4">Clavaminate synthase-like protein At3g21360</fullName>
    </submittedName>
</protein>
<dbReference type="InterPro" id="IPR050411">
    <property type="entry name" value="AlphaKG_dependent_hydroxylases"/>
</dbReference>
<dbReference type="AlphaFoldDB" id="A0AB40AWC0"/>
<dbReference type="InterPro" id="IPR003819">
    <property type="entry name" value="TauD/TfdA-like"/>
</dbReference>
<dbReference type="RefSeq" id="XP_039119142.1">
    <property type="nucleotide sequence ID" value="XM_039263208.1"/>
</dbReference>
<dbReference type="Pfam" id="PF02668">
    <property type="entry name" value="TauD"/>
    <property type="match status" value="1"/>
</dbReference>
<evidence type="ECO:0000256" key="1">
    <source>
        <dbReference type="ARBA" id="ARBA00023002"/>
    </source>
</evidence>
<dbReference type="PANTHER" id="PTHR10696">
    <property type="entry name" value="GAMMA-BUTYROBETAINE HYDROXYLASE-RELATED"/>
    <property type="match status" value="1"/>
</dbReference>
<feature type="domain" description="TauD/TfdA-like" evidence="2">
    <location>
        <begin position="37"/>
        <end position="311"/>
    </location>
</feature>
<evidence type="ECO:0000259" key="2">
    <source>
        <dbReference type="Pfam" id="PF02668"/>
    </source>
</evidence>
<dbReference type="SUPFAM" id="SSF51197">
    <property type="entry name" value="Clavaminate synthase-like"/>
    <property type="match status" value="1"/>
</dbReference>
<name>A0AB40AWC0_DIOCR</name>
<evidence type="ECO:0000313" key="4">
    <source>
        <dbReference type="RefSeq" id="XP_039119142.1"/>
    </source>
</evidence>
<proteinExistence type="predicted"/>
<dbReference type="InterPro" id="IPR042098">
    <property type="entry name" value="TauD-like_sf"/>
</dbReference>
<dbReference type="Proteomes" id="UP001515500">
    <property type="component" value="Unplaced"/>
</dbReference>
<evidence type="ECO:0000313" key="3">
    <source>
        <dbReference type="Proteomes" id="UP001515500"/>
    </source>
</evidence>
<sequence length="324" mass="36621">MEFVKGSIEGEKEFNGKVFPLTLVPPQRNDIKNSWKDLVEMVKKGKEKLSECLSDHGAILFRGFKVESGEEFEKVVESFGWDEFPYEGAADRNKVASRIYTANEAPLHVFINFHHEMALIRKFAPKIFFYCLEPAPEGGETAIVRSDVIVEEMEKKVPEVVEKLTGEGFKFVLHTKVPYKHGNHDGLDDTNTTVWQRMLKTKDKLEAQKRALETLACNAVKFNEDGTAEFTYGPMNPIKEFNGKRVWFNTILGYQTSERDGRVSFTDGTSIPTAATDTYSAVLEANCVDIKWLKGDVLLVDNLAVQHARRVGKPPRSIHVSLCI</sequence>
<accession>A0AB40AWC0</accession>
<organism evidence="3 4">
    <name type="scientific">Dioscorea cayennensis subsp. rotundata</name>
    <name type="common">White Guinea yam</name>
    <name type="synonym">Dioscorea rotundata</name>
    <dbReference type="NCBI Taxonomy" id="55577"/>
    <lineage>
        <taxon>Eukaryota</taxon>
        <taxon>Viridiplantae</taxon>
        <taxon>Streptophyta</taxon>
        <taxon>Embryophyta</taxon>
        <taxon>Tracheophyta</taxon>
        <taxon>Spermatophyta</taxon>
        <taxon>Magnoliopsida</taxon>
        <taxon>Liliopsida</taxon>
        <taxon>Dioscoreales</taxon>
        <taxon>Dioscoreaceae</taxon>
        <taxon>Dioscorea</taxon>
    </lineage>
</organism>
<dbReference type="Gene3D" id="3.60.130.10">
    <property type="entry name" value="Clavaminate synthase-like"/>
    <property type="match status" value="1"/>
</dbReference>